<dbReference type="EMBL" id="CAJHUB010000669">
    <property type="protein sequence ID" value="CAD7672671.1"/>
    <property type="molecule type" value="Genomic_DNA"/>
</dbReference>
<dbReference type="AlphaFoldDB" id="A0A811YE65"/>
<comment type="caution">
    <text evidence="2">The sequence shown here is derived from an EMBL/GenBank/DDBJ whole genome shotgun (WGS) entry which is preliminary data.</text>
</comment>
<evidence type="ECO:0000313" key="2">
    <source>
        <dbReference type="EMBL" id="CAD7672671.1"/>
    </source>
</evidence>
<proteinExistence type="predicted"/>
<feature type="region of interest" description="Disordered" evidence="1">
    <location>
        <begin position="48"/>
        <end position="74"/>
    </location>
</feature>
<evidence type="ECO:0000256" key="1">
    <source>
        <dbReference type="SAM" id="MobiDB-lite"/>
    </source>
</evidence>
<dbReference type="Proteomes" id="UP000645828">
    <property type="component" value="Unassembled WGS sequence"/>
</dbReference>
<organism evidence="2 3">
    <name type="scientific">Nyctereutes procyonoides</name>
    <name type="common">Raccoon dog</name>
    <name type="synonym">Canis procyonoides</name>
    <dbReference type="NCBI Taxonomy" id="34880"/>
    <lineage>
        <taxon>Eukaryota</taxon>
        <taxon>Metazoa</taxon>
        <taxon>Chordata</taxon>
        <taxon>Craniata</taxon>
        <taxon>Vertebrata</taxon>
        <taxon>Euteleostomi</taxon>
        <taxon>Mammalia</taxon>
        <taxon>Eutheria</taxon>
        <taxon>Laurasiatheria</taxon>
        <taxon>Carnivora</taxon>
        <taxon>Caniformia</taxon>
        <taxon>Canidae</taxon>
        <taxon>Nyctereutes</taxon>
    </lineage>
</organism>
<accession>A0A811YE65</accession>
<feature type="region of interest" description="Disordered" evidence="1">
    <location>
        <begin position="107"/>
        <end position="129"/>
    </location>
</feature>
<reference evidence="2" key="1">
    <citation type="submission" date="2020-12" db="EMBL/GenBank/DDBJ databases">
        <authorList>
            <consortium name="Molecular Ecology Group"/>
        </authorList>
    </citation>
    <scope>NUCLEOTIDE SEQUENCE</scope>
    <source>
        <strain evidence="2">TBG_1078</strain>
    </source>
</reference>
<name>A0A811YE65_NYCPR</name>
<keyword evidence="3" id="KW-1185">Reference proteome</keyword>
<protein>
    <submittedName>
        <fullName evidence="2">(raccoon dog) hypothetical protein</fullName>
    </submittedName>
</protein>
<gene>
    <name evidence="2" type="ORF">NYPRO_LOCUS5466</name>
</gene>
<evidence type="ECO:0000313" key="3">
    <source>
        <dbReference type="Proteomes" id="UP000645828"/>
    </source>
</evidence>
<sequence>MEEGKEGGTWLGLSTRTLWPCSPTTCSQARAGRPGRGELVAHLRTTDVASLSSPERAPAEGHLHSGFNLPSGLSRQGSCPRLLRKRGGGEPPLVVLAPGAYAASRALRETPGEPCSGSSSSWDIPIARS</sequence>